<keyword evidence="2" id="KW-0597">Phosphoprotein</keyword>
<dbReference type="PANTHER" id="PTHR37299">
    <property type="entry name" value="TRANSCRIPTIONAL REGULATOR-RELATED"/>
    <property type="match status" value="1"/>
</dbReference>
<dbReference type="PROSITE" id="PS50110">
    <property type="entry name" value="RESPONSE_REGULATORY"/>
    <property type="match status" value="1"/>
</dbReference>
<dbReference type="InterPro" id="IPR046947">
    <property type="entry name" value="LytR-like"/>
</dbReference>
<dbReference type="InterPro" id="IPR001789">
    <property type="entry name" value="Sig_transdc_resp-reg_receiver"/>
</dbReference>
<proteinExistence type="predicted"/>
<dbReference type="InterPro" id="IPR007492">
    <property type="entry name" value="LytTR_DNA-bd_dom"/>
</dbReference>
<dbReference type="Proteomes" id="UP000682739">
    <property type="component" value="Chromosome"/>
</dbReference>
<evidence type="ECO:0000313" key="5">
    <source>
        <dbReference type="EMBL" id="QTH64125.1"/>
    </source>
</evidence>
<dbReference type="EMBL" id="CP072110">
    <property type="protein sequence ID" value="QTH64125.1"/>
    <property type="molecule type" value="Genomic_DNA"/>
</dbReference>
<dbReference type="GO" id="GO:0003677">
    <property type="term" value="F:DNA binding"/>
    <property type="evidence" value="ECO:0007669"/>
    <property type="project" value="InterPro"/>
</dbReference>
<organism evidence="5 6">
    <name type="scientific">Psychrosphaera ytuae</name>
    <dbReference type="NCBI Taxonomy" id="2820710"/>
    <lineage>
        <taxon>Bacteria</taxon>
        <taxon>Pseudomonadati</taxon>
        <taxon>Pseudomonadota</taxon>
        <taxon>Gammaproteobacteria</taxon>
        <taxon>Alteromonadales</taxon>
        <taxon>Pseudoalteromonadaceae</taxon>
        <taxon>Psychrosphaera</taxon>
    </lineage>
</organism>
<sequence length="274" mass="31135">MQNTIRTIIVDDEPLARKGLSMRLNKFEQIAVVEQCKNGQQAIEQIEALKPDLVFLDIQMPGMTGFEVLKNLQEASIKMPKIVFVTAYDQYALQAFEVHAIDYLLKPVDEDRLKECIEKVLAQFGGSADNDQQMKLVNMMAEITGADSDSILDSLAKGEPISVSDYRDYISVKDVGETTRISVHDVLWVDAAGDYMCVHCKDGETHILRKTMKQLETELNPKLFVRVHRSVLVKNDAVKKVLTLSNGEYVIQLNNEHEIRVSRSYREKVRSLFL</sequence>
<dbReference type="SMART" id="SM00850">
    <property type="entry name" value="LytTR"/>
    <property type="match status" value="1"/>
</dbReference>
<reference evidence="5" key="1">
    <citation type="submission" date="2021-03" db="EMBL/GenBank/DDBJ databases">
        <title>Description of Psychrosphaera ytuae sp. nov. isolated from deep sea sediment of South China Sea.</title>
        <authorList>
            <person name="Zhang J."/>
            <person name="Xu X.-D."/>
        </authorList>
    </citation>
    <scope>NUCLEOTIDE SEQUENCE</scope>
    <source>
        <strain evidence="5">MTZ26</strain>
    </source>
</reference>
<evidence type="ECO:0000313" key="6">
    <source>
        <dbReference type="Proteomes" id="UP000682739"/>
    </source>
</evidence>
<dbReference type="PROSITE" id="PS50930">
    <property type="entry name" value="HTH_LYTTR"/>
    <property type="match status" value="1"/>
</dbReference>
<gene>
    <name evidence="5" type="ORF">J1N51_01150</name>
</gene>
<protein>
    <submittedName>
        <fullName evidence="5">Response regulator transcription factor</fullName>
    </submittedName>
</protein>
<name>A0A975HID7_9GAMM</name>
<dbReference type="InterPro" id="IPR011006">
    <property type="entry name" value="CheY-like_superfamily"/>
</dbReference>
<dbReference type="Pfam" id="PF04397">
    <property type="entry name" value="LytTR"/>
    <property type="match status" value="1"/>
</dbReference>
<keyword evidence="6" id="KW-1185">Reference proteome</keyword>
<dbReference type="Gene3D" id="2.40.50.1020">
    <property type="entry name" value="LytTr DNA-binding domain"/>
    <property type="match status" value="1"/>
</dbReference>
<dbReference type="SMART" id="SM00448">
    <property type="entry name" value="REC"/>
    <property type="match status" value="1"/>
</dbReference>
<dbReference type="SUPFAM" id="SSF52172">
    <property type="entry name" value="CheY-like"/>
    <property type="match status" value="1"/>
</dbReference>
<evidence type="ECO:0000259" key="3">
    <source>
        <dbReference type="PROSITE" id="PS50110"/>
    </source>
</evidence>
<dbReference type="RefSeq" id="WP_208832180.1">
    <property type="nucleotide sequence ID" value="NZ_CP072110.1"/>
</dbReference>
<evidence type="ECO:0000256" key="2">
    <source>
        <dbReference type="PROSITE-ProRule" id="PRU00169"/>
    </source>
</evidence>
<keyword evidence="1" id="KW-0902">Two-component regulatory system</keyword>
<feature type="domain" description="Response regulatory" evidence="3">
    <location>
        <begin position="6"/>
        <end position="121"/>
    </location>
</feature>
<feature type="modified residue" description="4-aspartylphosphate" evidence="2">
    <location>
        <position position="57"/>
    </location>
</feature>
<feature type="domain" description="HTH LytTR-type" evidence="4">
    <location>
        <begin position="170"/>
        <end position="274"/>
    </location>
</feature>
<accession>A0A975HID7</accession>
<dbReference type="Gene3D" id="3.40.50.2300">
    <property type="match status" value="1"/>
</dbReference>
<dbReference type="FunFam" id="3.40.50.2300:FF:000051">
    <property type="entry name" value="Two-component response regulator yehT"/>
    <property type="match status" value="1"/>
</dbReference>
<evidence type="ECO:0000256" key="1">
    <source>
        <dbReference type="ARBA" id="ARBA00023012"/>
    </source>
</evidence>
<dbReference type="AlphaFoldDB" id="A0A975HID7"/>
<dbReference type="CDD" id="cd17532">
    <property type="entry name" value="REC_LytTR_AlgR-like"/>
    <property type="match status" value="1"/>
</dbReference>
<dbReference type="GO" id="GO:0000156">
    <property type="term" value="F:phosphorelay response regulator activity"/>
    <property type="evidence" value="ECO:0007669"/>
    <property type="project" value="InterPro"/>
</dbReference>
<dbReference type="PANTHER" id="PTHR37299:SF1">
    <property type="entry name" value="STAGE 0 SPORULATION PROTEIN A HOMOLOG"/>
    <property type="match status" value="1"/>
</dbReference>
<evidence type="ECO:0000259" key="4">
    <source>
        <dbReference type="PROSITE" id="PS50930"/>
    </source>
</evidence>
<dbReference type="KEGG" id="psym:J1N51_01150"/>
<dbReference type="Pfam" id="PF00072">
    <property type="entry name" value="Response_reg"/>
    <property type="match status" value="1"/>
</dbReference>